<keyword evidence="3" id="KW-1185">Reference proteome</keyword>
<reference evidence="2 3" key="1">
    <citation type="submission" date="2019-12" db="EMBL/GenBank/DDBJ databases">
        <authorList>
            <person name="Huq M.A."/>
        </authorList>
    </citation>
    <scope>NUCLEOTIDE SEQUENCE [LARGE SCALE GENOMIC DNA]</scope>
    <source>
        <strain evidence="2 3">MAH-20</strain>
    </source>
</reference>
<gene>
    <name evidence="2" type="ORF">GON01_07640</name>
</gene>
<dbReference type="EMBL" id="WQMS01000008">
    <property type="protein sequence ID" value="MVO77806.1"/>
    <property type="molecule type" value="Genomic_DNA"/>
</dbReference>
<proteinExistence type="predicted"/>
<protein>
    <recommendedName>
        <fullName evidence="4">LPXTG cell wall anchor domain-containing protein</fullName>
    </recommendedName>
</protein>
<evidence type="ECO:0000313" key="3">
    <source>
        <dbReference type="Proteomes" id="UP000441389"/>
    </source>
</evidence>
<dbReference type="AlphaFoldDB" id="A0A6I4J0J4"/>
<feature type="compositionally biased region" description="Basic and acidic residues" evidence="1">
    <location>
        <begin position="59"/>
        <end position="70"/>
    </location>
</feature>
<name>A0A6I4J0J4_9SPHN</name>
<organism evidence="2 3">
    <name type="scientific">Sphingomonas horti</name>
    <dbReference type="NCBI Taxonomy" id="2682842"/>
    <lineage>
        <taxon>Bacteria</taxon>
        <taxon>Pseudomonadati</taxon>
        <taxon>Pseudomonadota</taxon>
        <taxon>Alphaproteobacteria</taxon>
        <taxon>Sphingomonadales</taxon>
        <taxon>Sphingomonadaceae</taxon>
        <taxon>Sphingomonas</taxon>
    </lineage>
</organism>
<sequence length="99" mass="9817">MAKKNKRAKQGSSSTGTIAALIAGGVAVAAGLVALARRSRGSREGGSSAADLALGKPHGPGDRANPDFRPDPTAPVPADRRDAMAPATLPNPINAGPVV</sequence>
<accession>A0A6I4J0J4</accession>
<dbReference type="Proteomes" id="UP000441389">
    <property type="component" value="Unassembled WGS sequence"/>
</dbReference>
<evidence type="ECO:0000313" key="2">
    <source>
        <dbReference type="EMBL" id="MVO77806.1"/>
    </source>
</evidence>
<evidence type="ECO:0000256" key="1">
    <source>
        <dbReference type="SAM" id="MobiDB-lite"/>
    </source>
</evidence>
<dbReference type="RefSeq" id="WP_157026783.1">
    <property type="nucleotide sequence ID" value="NZ_WQMS01000008.1"/>
</dbReference>
<evidence type="ECO:0008006" key="4">
    <source>
        <dbReference type="Google" id="ProtNLM"/>
    </source>
</evidence>
<feature type="region of interest" description="Disordered" evidence="1">
    <location>
        <begin position="38"/>
        <end position="99"/>
    </location>
</feature>
<comment type="caution">
    <text evidence="2">The sequence shown here is derived from an EMBL/GenBank/DDBJ whole genome shotgun (WGS) entry which is preliminary data.</text>
</comment>